<evidence type="ECO:0000313" key="4">
    <source>
        <dbReference type="RefSeq" id="XP_026688812.1"/>
    </source>
</evidence>
<dbReference type="SUPFAM" id="SSF81665">
    <property type="entry name" value="Calcium ATPase, transmembrane domain M"/>
    <property type="match status" value="1"/>
</dbReference>
<gene>
    <name evidence="3 4 5 6 7 8" type="primary">LOC113473335</name>
</gene>
<dbReference type="InterPro" id="IPR023298">
    <property type="entry name" value="ATPase_P-typ_TM_dom_sf"/>
</dbReference>
<dbReference type="Proteomes" id="UP000079169">
    <property type="component" value="Unplaced"/>
</dbReference>
<dbReference type="RefSeq" id="XP_026688822.1">
    <property type="nucleotide sequence ID" value="XM_026833021.1"/>
</dbReference>
<evidence type="ECO:0000313" key="3">
    <source>
        <dbReference type="RefSeq" id="XP_026688811.1"/>
    </source>
</evidence>
<dbReference type="SMART" id="SM00831">
    <property type="entry name" value="Cation_ATPase_N"/>
    <property type="match status" value="1"/>
</dbReference>
<evidence type="ECO:0000313" key="8">
    <source>
        <dbReference type="RefSeq" id="XP_026688822.1"/>
    </source>
</evidence>
<dbReference type="KEGG" id="dci:113473335"/>
<dbReference type="RefSeq" id="XP_026688812.1">
    <property type="nucleotide sequence ID" value="XM_026833011.1"/>
</dbReference>
<evidence type="ECO:0000313" key="2">
    <source>
        <dbReference type="Proteomes" id="UP000079169"/>
    </source>
</evidence>
<feature type="domain" description="Cation-transporting P-type ATPase N-terminal" evidence="1">
    <location>
        <begin position="45"/>
        <end position="119"/>
    </location>
</feature>
<dbReference type="PANTHER" id="PTHR42861">
    <property type="entry name" value="CALCIUM-TRANSPORTING ATPASE"/>
    <property type="match status" value="1"/>
</dbReference>
<proteinExistence type="predicted"/>
<reference evidence="3 4" key="1">
    <citation type="submission" date="2025-04" db="UniProtKB">
        <authorList>
            <consortium name="RefSeq"/>
        </authorList>
    </citation>
    <scope>IDENTIFICATION</scope>
</reference>
<dbReference type="RefSeq" id="XP_026688816.1">
    <property type="nucleotide sequence ID" value="XM_026833015.1"/>
</dbReference>
<dbReference type="GeneID" id="113473335"/>
<evidence type="ECO:0000259" key="1">
    <source>
        <dbReference type="SMART" id="SM00831"/>
    </source>
</evidence>
<evidence type="ECO:0000313" key="5">
    <source>
        <dbReference type="RefSeq" id="XP_026688816.1"/>
    </source>
</evidence>
<accession>A0A3Q0JKD7</accession>
<evidence type="ECO:0000313" key="6">
    <source>
        <dbReference type="RefSeq" id="XP_026688817.1"/>
    </source>
</evidence>
<name>A0A3Q0JKD7_DIACI</name>
<sequence length="144" mass="16674">MEKLRKLFRKNDVVEPAEEPTISTIYSKKVQQSASKEEMWLTTNEASLMGAEEVAARLRVDCRSGLWWKEAELRRQLIGYNEFCVKEEDPLWRKYIEQFKNPLILLLLASALVSVFMKQFDDAISITVVSSHYNFTILTPCSHG</sequence>
<evidence type="ECO:0000313" key="7">
    <source>
        <dbReference type="RefSeq" id="XP_026688818.1"/>
    </source>
</evidence>
<dbReference type="Gene3D" id="2.70.150.10">
    <property type="entry name" value="Calcium-transporting ATPase, cytoplasmic transduction domain A"/>
    <property type="match status" value="1"/>
</dbReference>
<keyword evidence="2" id="KW-1185">Reference proteome</keyword>
<dbReference type="Pfam" id="PF00690">
    <property type="entry name" value="Cation_ATPase_N"/>
    <property type="match status" value="1"/>
</dbReference>
<dbReference type="InterPro" id="IPR004014">
    <property type="entry name" value="ATPase_P-typ_cation-transptr_N"/>
</dbReference>
<dbReference type="RefSeq" id="XP_026688817.1">
    <property type="nucleotide sequence ID" value="XM_026833016.1"/>
</dbReference>
<dbReference type="Gene3D" id="1.20.1110.10">
    <property type="entry name" value="Calcium-transporting ATPase, transmembrane domain"/>
    <property type="match status" value="1"/>
</dbReference>
<dbReference type="AlphaFoldDB" id="A0A3Q0JKD7"/>
<dbReference type="PaxDb" id="121845-A0A3Q0JKD7"/>
<organism evidence="2 5">
    <name type="scientific">Diaphorina citri</name>
    <name type="common">Asian citrus psyllid</name>
    <dbReference type="NCBI Taxonomy" id="121845"/>
    <lineage>
        <taxon>Eukaryota</taxon>
        <taxon>Metazoa</taxon>
        <taxon>Ecdysozoa</taxon>
        <taxon>Arthropoda</taxon>
        <taxon>Hexapoda</taxon>
        <taxon>Insecta</taxon>
        <taxon>Pterygota</taxon>
        <taxon>Neoptera</taxon>
        <taxon>Paraneoptera</taxon>
        <taxon>Hemiptera</taxon>
        <taxon>Sternorrhyncha</taxon>
        <taxon>Psylloidea</taxon>
        <taxon>Psyllidae</taxon>
        <taxon>Diaphorininae</taxon>
        <taxon>Diaphorina</taxon>
    </lineage>
</organism>
<dbReference type="GO" id="GO:0005388">
    <property type="term" value="F:P-type calcium transporter activity"/>
    <property type="evidence" value="ECO:0007669"/>
    <property type="project" value="UniProtKB-EC"/>
</dbReference>
<dbReference type="RefSeq" id="XP_026688818.1">
    <property type="nucleotide sequence ID" value="XM_026833017.1"/>
</dbReference>
<dbReference type="RefSeq" id="XP_026688811.1">
    <property type="nucleotide sequence ID" value="XM_026833010.1"/>
</dbReference>
<dbReference type="STRING" id="121845.A0A3Q0JKD7"/>
<protein>
    <submittedName>
        <fullName evidence="3 4">Calcium-transporting ATPase type 2C member 1-like isoform X1</fullName>
    </submittedName>
    <submittedName>
        <fullName evidence="8">Calcium-transporting ATPase type 2C member 1-like isoform X2</fullName>
    </submittedName>
</protein>